<comment type="similarity">
    <text evidence="2">Belongs to the aldolase class II family. AraD/FucA subfamily.</text>
</comment>
<dbReference type="InterPro" id="IPR050197">
    <property type="entry name" value="Aldolase_class_II_sugar_metab"/>
</dbReference>
<dbReference type="InterPro" id="IPR050013">
    <property type="entry name" value="OtnC"/>
</dbReference>
<dbReference type="GO" id="GO:0019323">
    <property type="term" value="P:pentose catabolic process"/>
    <property type="evidence" value="ECO:0007669"/>
    <property type="project" value="InterPro"/>
</dbReference>
<sequence length="213" mass="22910">MTATSKAEQLCSLCRSLFERGYSVGGAGNVSVRLDDGGFLVTPTGGSLGRITPADLARIDAAGKPVAGPKPSKEFTFHQALFDCRPEAGAIVHLHSTYLTALSCLEDLPTDNALRPFTPYYVMRVGYLPVIPYYRPGAPEIGRDLARAASAHPVNAFLLASHGVVVLGRDLEDAVNNAEELEETARLAFILRGEKIRYLTEVEIAELGGPARR</sequence>
<keyword evidence="6" id="KW-0119">Carbohydrate metabolism</keyword>
<comment type="function">
    <text evidence="7">Catalyzes the decarboxylation of 3-oxo-tetronate 4-phosphate to dihydroxyacetone phosphate (DHAP) and CO(2).</text>
</comment>
<name>A0A9W6JAA6_9HYPH</name>
<gene>
    <name evidence="13" type="ORF">GCM10017643_22850</name>
</gene>
<keyword evidence="3" id="KW-0479">Metal-binding</keyword>
<organism evidence="13 14">
    <name type="scientific">Ancylobacter dichloromethanicus</name>
    <dbReference type="NCBI Taxonomy" id="518825"/>
    <lineage>
        <taxon>Bacteria</taxon>
        <taxon>Pseudomonadati</taxon>
        <taxon>Pseudomonadota</taxon>
        <taxon>Alphaproteobacteria</taxon>
        <taxon>Hyphomicrobiales</taxon>
        <taxon>Xanthobacteraceae</taxon>
        <taxon>Ancylobacter</taxon>
    </lineage>
</organism>
<evidence type="ECO:0000313" key="14">
    <source>
        <dbReference type="Proteomes" id="UP001143370"/>
    </source>
</evidence>
<comment type="catalytic activity">
    <reaction evidence="10">
        <text>3-dehydro-4-O-phospho-D-erythronate + H(+) = dihydroxyacetone phosphate + CO2</text>
        <dbReference type="Rhea" id="RHEA:52416"/>
        <dbReference type="ChEBI" id="CHEBI:15378"/>
        <dbReference type="ChEBI" id="CHEBI:16526"/>
        <dbReference type="ChEBI" id="CHEBI:57642"/>
        <dbReference type="ChEBI" id="CHEBI:136593"/>
        <dbReference type="EC" id="4.1.1.104"/>
    </reaction>
</comment>
<evidence type="ECO:0000256" key="6">
    <source>
        <dbReference type="ARBA" id="ARBA00023277"/>
    </source>
</evidence>
<dbReference type="NCBIfam" id="NF043034">
    <property type="entry name" value="OxoTetrPhDc"/>
    <property type="match status" value="1"/>
</dbReference>
<dbReference type="GO" id="GO:0016832">
    <property type="term" value="F:aldehyde-lyase activity"/>
    <property type="evidence" value="ECO:0007669"/>
    <property type="project" value="InterPro"/>
</dbReference>
<evidence type="ECO:0000256" key="7">
    <source>
        <dbReference type="ARBA" id="ARBA00044745"/>
    </source>
</evidence>
<evidence type="ECO:0000256" key="8">
    <source>
        <dbReference type="ARBA" id="ARBA00044772"/>
    </source>
</evidence>
<dbReference type="EC" id="4.1.1.104" evidence="8"/>
<evidence type="ECO:0000256" key="4">
    <source>
        <dbReference type="ARBA" id="ARBA00022833"/>
    </source>
</evidence>
<evidence type="ECO:0000256" key="10">
    <source>
        <dbReference type="ARBA" id="ARBA00047520"/>
    </source>
</evidence>
<dbReference type="PANTHER" id="PTHR22789">
    <property type="entry name" value="FUCULOSE PHOSPHATE ALDOLASE"/>
    <property type="match status" value="1"/>
</dbReference>
<dbReference type="Gene3D" id="3.40.225.10">
    <property type="entry name" value="Class II aldolase/adducin N-terminal domain"/>
    <property type="match status" value="1"/>
</dbReference>
<evidence type="ECO:0000259" key="12">
    <source>
        <dbReference type="SMART" id="SM01007"/>
    </source>
</evidence>
<comment type="caution">
    <text evidence="13">The sequence shown here is derived from an EMBL/GenBank/DDBJ whole genome shotgun (WGS) entry which is preliminary data.</text>
</comment>
<dbReference type="NCBIfam" id="NF006000">
    <property type="entry name" value="PRK08130.1"/>
    <property type="match status" value="1"/>
</dbReference>
<dbReference type="SMART" id="SM01007">
    <property type="entry name" value="Aldolase_II"/>
    <property type="match status" value="1"/>
</dbReference>
<dbReference type="PANTHER" id="PTHR22789:SF0">
    <property type="entry name" value="3-OXO-TETRONATE 4-PHOSPHATE DECARBOXYLASE-RELATED"/>
    <property type="match status" value="1"/>
</dbReference>
<keyword evidence="5" id="KW-0456">Lyase</keyword>
<dbReference type="Proteomes" id="UP001143370">
    <property type="component" value="Unassembled WGS sequence"/>
</dbReference>
<dbReference type="InterPro" id="IPR036409">
    <property type="entry name" value="Aldolase_II/adducin_N_sf"/>
</dbReference>
<protein>
    <recommendedName>
        <fullName evidence="9">3-oxo-tetronate 4-phosphate decarboxylase</fullName>
        <ecNumber evidence="8">4.1.1.104</ecNumber>
    </recommendedName>
</protein>
<proteinExistence type="inferred from homology"/>
<dbReference type="FunFam" id="3.40.225.10:FF:000008">
    <property type="entry name" value="Sugar aldolase"/>
    <property type="match status" value="1"/>
</dbReference>
<evidence type="ECO:0000256" key="1">
    <source>
        <dbReference type="ARBA" id="ARBA00001947"/>
    </source>
</evidence>
<keyword evidence="14" id="KW-1185">Reference proteome</keyword>
<dbReference type="GO" id="GO:0046872">
    <property type="term" value="F:metal ion binding"/>
    <property type="evidence" value="ECO:0007669"/>
    <property type="project" value="UniProtKB-KW"/>
</dbReference>
<evidence type="ECO:0000313" key="13">
    <source>
        <dbReference type="EMBL" id="GLK72169.1"/>
    </source>
</evidence>
<evidence type="ECO:0000256" key="5">
    <source>
        <dbReference type="ARBA" id="ARBA00023239"/>
    </source>
</evidence>
<dbReference type="Pfam" id="PF00596">
    <property type="entry name" value="Aldolase_II"/>
    <property type="match status" value="1"/>
</dbReference>
<dbReference type="SUPFAM" id="SSF53639">
    <property type="entry name" value="AraD/HMP-PK domain-like"/>
    <property type="match status" value="1"/>
</dbReference>
<dbReference type="AlphaFoldDB" id="A0A9W6JAA6"/>
<evidence type="ECO:0000256" key="9">
    <source>
        <dbReference type="ARBA" id="ARBA00044803"/>
    </source>
</evidence>
<comment type="cofactor">
    <cofactor evidence="1">
        <name>Zn(2+)</name>
        <dbReference type="ChEBI" id="CHEBI:29105"/>
    </cofactor>
</comment>
<dbReference type="EMBL" id="BSFJ01000008">
    <property type="protein sequence ID" value="GLK72169.1"/>
    <property type="molecule type" value="Genomic_DNA"/>
</dbReference>
<reference evidence="13" key="2">
    <citation type="submission" date="2023-01" db="EMBL/GenBank/DDBJ databases">
        <authorList>
            <person name="Sun Q."/>
            <person name="Evtushenko L."/>
        </authorList>
    </citation>
    <scope>NUCLEOTIDE SEQUENCE</scope>
    <source>
        <strain evidence="13">VKM B-2484</strain>
    </source>
</reference>
<reference evidence="13" key="1">
    <citation type="journal article" date="2014" name="Int. J. Syst. Evol. Microbiol.">
        <title>Complete genome sequence of Corynebacterium casei LMG S-19264T (=DSM 44701T), isolated from a smear-ripened cheese.</title>
        <authorList>
            <consortium name="US DOE Joint Genome Institute (JGI-PGF)"/>
            <person name="Walter F."/>
            <person name="Albersmeier A."/>
            <person name="Kalinowski J."/>
            <person name="Ruckert C."/>
        </authorList>
    </citation>
    <scope>NUCLEOTIDE SEQUENCE</scope>
    <source>
        <strain evidence="13">VKM B-2484</strain>
    </source>
</reference>
<evidence type="ECO:0000256" key="3">
    <source>
        <dbReference type="ARBA" id="ARBA00022723"/>
    </source>
</evidence>
<dbReference type="RefSeq" id="WP_213369705.1">
    <property type="nucleotide sequence ID" value="NZ_BSFJ01000008.1"/>
</dbReference>
<keyword evidence="4" id="KW-0862">Zinc</keyword>
<comment type="catalytic activity">
    <reaction evidence="11">
        <text>3-dehydro-4-O-phospho-L-erythronate + H(+) = dihydroxyacetone phosphate + CO2</text>
        <dbReference type="Rhea" id="RHEA:52404"/>
        <dbReference type="ChEBI" id="CHEBI:15378"/>
        <dbReference type="ChEBI" id="CHEBI:16526"/>
        <dbReference type="ChEBI" id="CHEBI:57642"/>
        <dbReference type="ChEBI" id="CHEBI:136592"/>
        <dbReference type="EC" id="4.1.1.104"/>
    </reaction>
</comment>
<feature type="domain" description="Class II aldolase/adducin N-terminal" evidence="12">
    <location>
        <begin position="8"/>
        <end position="189"/>
    </location>
</feature>
<dbReference type="GO" id="GO:0005829">
    <property type="term" value="C:cytosol"/>
    <property type="evidence" value="ECO:0007669"/>
    <property type="project" value="TreeGrafter"/>
</dbReference>
<evidence type="ECO:0000256" key="11">
    <source>
        <dbReference type="ARBA" id="ARBA00048603"/>
    </source>
</evidence>
<evidence type="ECO:0000256" key="2">
    <source>
        <dbReference type="ARBA" id="ARBA00010037"/>
    </source>
</evidence>
<dbReference type="InterPro" id="IPR001303">
    <property type="entry name" value="Aldolase_II/adducin_N"/>
</dbReference>
<accession>A0A9W6JAA6</accession>